<evidence type="ECO:0000259" key="3">
    <source>
        <dbReference type="PROSITE" id="PS50110"/>
    </source>
</evidence>
<dbReference type="SMART" id="SM00448">
    <property type="entry name" value="REC"/>
    <property type="match status" value="1"/>
</dbReference>
<accession>A0ABT0YZL9</accession>
<protein>
    <submittedName>
        <fullName evidence="5">LytTR family DNA-binding domain-containing protein</fullName>
    </submittedName>
</protein>
<keyword evidence="6" id="KW-1185">Reference proteome</keyword>
<evidence type="ECO:0000256" key="2">
    <source>
        <dbReference type="SAM" id="Coils"/>
    </source>
</evidence>
<dbReference type="PANTHER" id="PTHR37299">
    <property type="entry name" value="TRANSCRIPTIONAL REGULATOR-RELATED"/>
    <property type="match status" value="1"/>
</dbReference>
<name>A0ABT0YZL9_9FLAO</name>
<proteinExistence type="predicted"/>
<keyword evidence="2" id="KW-0175">Coiled coil</keyword>
<feature type="domain" description="HTH LytTR-type" evidence="4">
    <location>
        <begin position="149"/>
        <end position="256"/>
    </location>
</feature>
<dbReference type="Proteomes" id="UP001155077">
    <property type="component" value="Unassembled WGS sequence"/>
</dbReference>
<dbReference type="Gene3D" id="2.40.50.1020">
    <property type="entry name" value="LytTr DNA-binding domain"/>
    <property type="match status" value="1"/>
</dbReference>
<organism evidence="5 6">
    <name type="scientific">Gramella jeungdoensis</name>
    <dbReference type="NCBI Taxonomy" id="708091"/>
    <lineage>
        <taxon>Bacteria</taxon>
        <taxon>Pseudomonadati</taxon>
        <taxon>Bacteroidota</taxon>
        <taxon>Flavobacteriia</taxon>
        <taxon>Flavobacteriales</taxon>
        <taxon>Flavobacteriaceae</taxon>
        <taxon>Christiangramia</taxon>
    </lineage>
</organism>
<reference evidence="5" key="1">
    <citation type="submission" date="2022-06" db="EMBL/GenBank/DDBJ databases">
        <title>Gramella sediminis sp. nov., isolated from deep-sea sediment of the Indian Ocean.</title>
        <authorList>
            <person name="Yang L."/>
        </authorList>
    </citation>
    <scope>NUCLEOTIDE SEQUENCE</scope>
    <source>
        <strain evidence="5">HMD3159</strain>
    </source>
</reference>
<dbReference type="InterPro" id="IPR011006">
    <property type="entry name" value="CheY-like_superfamily"/>
</dbReference>
<evidence type="ECO:0000256" key="1">
    <source>
        <dbReference type="PROSITE-ProRule" id="PRU00169"/>
    </source>
</evidence>
<gene>
    <name evidence="5" type="ORF">NE848_06010</name>
</gene>
<keyword evidence="5" id="KW-0238">DNA-binding</keyword>
<evidence type="ECO:0000259" key="4">
    <source>
        <dbReference type="PROSITE" id="PS50930"/>
    </source>
</evidence>
<evidence type="ECO:0000313" key="5">
    <source>
        <dbReference type="EMBL" id="MCM8568923.1"/>
    </source>
</evidence>
<dbReference type="SMART" id="SM00850">
    <property type="entry name" value="LytTR"/>
    <property type="match status" value="1"/>
</dbReference>
<dbReference type="PANTHER" id="PTHR37299:SF1">
    <property type="entry name" value="STAGE 0 SPORULATION PROTEIN A HOMOLOG"/>
    <property type="match status" value="1"/>
</dbReference>
<dbReference type="Pfam" id="PF00072">
    <property type="entry name" value="Response_reg"/>
    <property type="match status" value="1"/>
</dbReference>
<dbReference type="InterPro" id="IPR046947">
    <property type="entry name" value="LytR-like"/>
</dbReference>
<sequence length="256" mass="29402">MRIVIIEDEIFAAEALQKIILELRPDTKIMARLASIEEAVAWFGSNEMPQLIFCDIHLSDGSSFEIFKEIEIKSPVIFTTAYNEYAIEAFKVNSVDYLLKPLKKEEILKAIEKYEELKQDKLSEELQNLQNLLQTQMGSNSGNNTKSRFMVKSGQSIKTISSKDVAYFQAEEGIVLLVNFKGNRFAVNYTLDQLENQLDHKTFFRANRQLIVNIRAVKEVHPYFKGRLQLKLDPASEKDHIISSSKASAFKEWLDL</sequence>
<dbReference type="RefSeq" id="WP_252111452.1">
    <property type="nucleotide sequence ID" value="NZ_JAMSCK010000002.1"/>
</dbReference>
<dbReference type="EMBL" id="JAMSCK010000002">
    <property type="protein sequence ID" value="MCM8568923.1"/>
    <property type="molecule type" value="Genomic_DNA"/>
</dbReference>
<dbReference type="PROSITE" id="PS50930">
    <property type="entry name" value="HTH_LYTTR"/>
    <property type="match status" value="1"/>
</dbReference>
<dbReference type="InterPro" id="IPR001789">
    <property type="entry name" value="Sig_transdc_resp-reg_receiver"/>
</dbReference>
<comment type="caution">
    <text evidence="5">The sequence shown here is derived from an EMBL/GenBank/DDBJ whole genome shotgun (WGS) entry which is preliminary data.</text>
</comment>
<dbReference type="SUPFAM" id="SSF52172">
    <property type="entry name" value="CheY-like"/>
    <property type="match status" value="1"/>
</dbReference>
<dbReference type="Pfam" id="PF04397">
    <property type="entry name" value="LytTR"/>
    <property type="match status" value="1"/>
</dbReference>
<feature type="modified residue" description="4-aspartylphosphate" evidence="1">
    <location>
        <position position="55"/>
    </location>
</feature>
<keyword evidence="1" id="KW-0597">Phosphoprotein</keyword>
<dbReference type="InterPro" id="IPR007492">
    <property type="entry name" value="LytTR_DNA-bd_dom"/>
</dbReference>
<evidence type="ECO:0000313" key="6">
    <source>
        <dbReference type="Proteomes" id="UP001155077"/>
    </source>
</evidence>
<feature type="domain" description="Response regulatory" evidence="3">
    <location>
        <begin position="2"/>
        <end position="115"/>
    </location>
</feature>
<dbReference type="PROSITE" id="PS50110">
    <property type="entry name" value="RESPONSE_REGULATORY"/>
    <property type="match status" value="1"/>
</dbReference>
<dbReference type="Gene3D" id="3.40.50.2300">
    <property type="match status" value="1"/>
</dbReference>
<dbReference type="GO" id="GO:0003677">
    <property type="term" value="F:DNA binding"/>
    <property type="evidence" value="ECO:0007669"/>
    <property type="project" value="UniProtKB-KW"/>
</dbReference>
<feature type="coiled-coil region" evidence="2">
    <location>
        <begin position="104"/>
        <end position="139"/>
    </location>
</feature>